<dbReference type="Gene3D" id="3.10.20.810">
    <property type="entry name" value="Phosphoribosyl-AMP cyclohydrolase"/>
    <property type="match status" value="1"/>
</dbReference>
<name>A0A250WW13_9CHLO</name>
<dbReference type="OrthoDB" id="1703565at2759"/>
<dbReference type="GO" id="GO:0004636">
    <property type="term" value="F:phosphoribosyl-ATP diphosphatase activity"/>
    <property type="evidence" value="ECO:0007669"/>
    <property type="project" value="UniProtKB-ARBA"/>
</dbReference>
<dbReference type="EC" id="3.5.4.19" evidence="3"/>
<comment type="pathway">
    <text evidence="2">Amino-acid biosynthesis; L-histidine biosynthesis; L-histidine from 5-phospho-alpha-D-ribose 1-diphosphate: step 3/9.</text>
</comment>
<keyword evidence="4" id="KW-0028">Amino-acid biosynthesis</keyword>
<comment type="catalytic activity">
    <reaction evidence="1">
        <text>1-(5-phospho-beta-D-ribosyl)-5'-AMP + H2O = 1-(5-phospho-beta-D-ribosyl)-5-[(5-phospho-beta-D-ribosylamino)methylideneamino]imidazole-4-carboxamide</text>
        <dbReference type="Rhea" id="RHEA:20049"/>
        <dbReference type="ChEBI" id="CHEBI:15377"/>
        <dbReference type="ChEBI" id="CHEBI:58435"/>
        <dbReference type="ChEBI" id="CHEBI:59457"/>
        <dbReference type="EC" id="3.5.4.19"/>
    </reaction>
</comment>
<dbReference type="UniPathway" id="UPA00031">
    <property type="reaction ID" value="UER00008"/>
</dbReference>
<keyword evidence="9" id="KW-1185">Reference proteome</keyword>
<evidence type="ECO:0000256" key="3">
    <source>
        <dbReference type="ARBA" id="ARBA00012721"/>
    </source>
</evidence>
<dbReference type="EMBL" id="BEGY01000009">
    <property type="protein sequence ID" value="GAX74720.1"/>
    <property type="molecule type" value="Genomic_DNA"/>
</dbReference>
<dbReference type="PANTHER" id="PTHR42945">
    <property type="entry name" value="HISTIDINE BIOSYNTHESIS BIFUNCTIONAL PROTEIN"/>
    <property type="match status" value="1"/>
</dbReference>
<dbReference type="GO" id="GO:0000105">
    <property type="term" value="P:L-histidine biosynthetic process"/>
    <property type="evidence" value="ECO:0007669"/>
    <property type="project" value="UniProtKB-UniPathway"/>
</dbReference>
<dbReference type="NCBIfam" id="NF000768">
    <property type="entry name" value="PRK00051.1"/>
    <property type="match status" value="1"/>
</dbReference>
<dbReference type="PANTHER" id="PTHR42945:SF1">
    <property type="entry name" value="HISTIDINE BIOSYNTHESIS BIFUNCTIONAL PROTEIN HIS7"/>
    <property type="match status" value="1"/>
</dbReference>
<keyword evidence="6" id="KW-0368">Histidine biosynthesis</keyword>
<evidence type="ECO:0000256" key="5">
    <source>
        <dbReference type="ARBA" id="ARBA00022801"/>
    </source>
</evidence>
<dbReference type="FunFam" id="3.10.20.810:FF:000001">
    <property type="entry name" value="Histidine biosynthesis bifunctional protein HisIE"/>
    <property type="match status" value="1"/>
</dbReference>
<dbReference type="Proteomes" id="UP000232323">
    <property type="component" value="Unassembled WGS sequence"/>
</dbReference>
<sequence length="116" mass="12725">MSKFLDSLKYNPDGLVVVISQHIDTGEVLMQAFADRAALSETMQTGLATFFSRSRKGRWCKGETSGHFINVHGLYVDCDKDAIIYLSDPIGPSCHTGSRTCWFTEAALTGSESDTL</sequence>
<evidence type="ECO:0000313" key="8">
    <source>
        <dbReference type="EMBL" id="GAX74720.1"/>
    </source>
</evidence>
<comment type="caution">
    <text evidence="8">The sequence shown here is derived from an EMBL/GenBank/DDBJ whole genome shotgun (WGS) entry which is preliminary data.</text>
</comment>
<gene>
    <name evidence="8" type="ORF">CEUSTIGMA_g2167.t1</name>
</gene>
<evidence type="ECO:0000256" key="6">
    <source>
        <dbReference type="ARBA" id="ARBA00023102"/>
    </source>
</evidence>
<keyword evidence="5" id="KW-0378">Hydrolase</keyword>
<evidence type="ECO:0000256" key="2">
    <source>
        <dbReference type="ARBA" id="ARBA00005169"/>
    </source>
</evidence>
<evidence type="ECO:0000256" key="1">
    <source>
        <dbReference type="ARBA" id="ARBA00000024"/>
    </source>
</evidence>
<dbReference type="STRING" id="1157962.A0A250WW13"/>
<dbReference type="InterPro" id="IPR002496">
    <property type="entry name" value="PRib_AMP_CycHydrolase_dom"/>
</dbReference>
<evidence type="ECO:0000256" key="4">
    <source>
        <dbReference type="ARBA" id="ARBA00022605"/>
    </source>
</evidence>
<accession>A0A250WW13</accession>
<dbReference type="GO" id="GO:0004635">
    <property type="term" value="F:phosphoribosyl-AMP cyclohydrolase activity"/>
    <property type="evidence" value="ECO:0007669"/>
    <property type="project" value="UniProtKB-EC"/>
</dbReference>
<dbReference type="InterPro" id="IPR038019">
    <property type="entry name" value="PRib_AMP_CycHydrolase_sf"/>
</dbReference>
<reference evidence="8 9" key="1">
    <citation type="submission" date="2017-08" db="EMBL/GenBank/DDBJ databases">
        <title>Acidophilic green algal genome provides insights into adaptation to an acidic environment.</title>
        <authorList>
            <person name="Hirooka S."/>
            <person name="Hirose Y."/>
            <person name="Kanesaki Y."/>
            <person name="Higuchi S."/>
            <person name="Fujiwara T."/>
            <person name="Onuma R."/>
            <person name="Era A."/>
            <person name="Ohbayashi R."/>
            <person name="Uzuka A."/>
            <person name="Nozaki H."/>
            <person name="Yoshikawa H."/>
            <person name="Miyagishima S.Y."/>
        </authorList>
    </citation>
    <scope>NUCLEOTIDE SEQUENCE [LARGE SCALE GENOMIC DNA]</scope>
    <source>
        <strain evidence="8 9">NIES-2499</strain>
    </source>
</reference>
<organism evidence="8 9">
    <name type="scientific">Chlamydomonas eustigma</name>
    <dbReference type="NCBI Taxonomy" id="1157962"/>
    <lineage>
        <taxon>Eukaryota</taxon>
        <taxon>Viridiplantae</taxon>
        <taxon>Chlorophyta</taxon>
        <taxon>core chlorophytes</taxon>
        <taxon>Chlorophyceae</taxon>
        <taxon>CS clade</taxon>
        <taxon>Chlamydomonadales</taxon>
        <taxon>Chlamydomonadaceae</taxon>
        <taxon>Chlamydomonas</taxon>
    </lineage>
</organism>
<dbReference type="SUPFAM" id="SSF141734">
    <property type="entry name" value="HisI-like"/>
    <property type="match status" value="1"/>
</dbReference>
<evidence type="ECO:0000259" key="7">
    <source>
        <dbReference type="Pfam" id="PF01502"/>
    </source>
</evidence>
<feature type="domain" description="Phosphoribosyl-AMP cyclohydrolase" evidence="7">
    <location>
        <begin position="30"/>
        <end position="103"/>
    </location>
</feature>
<dbReference type="AlphaFoldDB" id="A0A250WW13"/>
<protein>
    <recommendedName>
        <fullName evidence="3">phosphoribosyl-AMP cyclohydrolase</fullName>
        <ecNumber evidence="3">3.5.4.19</ecNumber>
    </recommendedName>
</protein>
<evidence type="ECO:0000313" key="9">
    <source>
        <dbReference type="Proteomes" id="UP000232323"/>
    </source>
</evidence>
<dbReference type="Pfam" id="PF01502">
    <property type="entry name" value="PRA-CH"/>
    <property type="match status" value="1"/>
</dbReference>
<feature type="non-terminal residue" evidence="8">
    <location>
        <position position="116"/>
    </location>
</feature>
<proteinExistence type="predicted"/>